<keyword evidence="3" id="KW-1185">Reference proteome</keyword>
<dbReference type="PANTHER" id="PTHR12905:SF0">
    <property type="entry name" value="CALCINEURIN-LIKE PHOSPHOESTERASE DOMAIN-CONTAINING PROTEIN"/>
    <property type="match status" value="1"/>
</dbReference>
<dbReference type="GO" id="GO:0016787">
    <property type="term" value="F:hydrolase activity"/>
    <property type="evidence" value="ECO:0007669"/>
    <property type="project" value="InterPro"/>
</dbReference>
<sequence>MATTFLILSDTHDDAFPDPVSLPSRVDVVLHCGDLTMIGGLSNYKKAIANIKVIDAELKLVIAGNHDNLIEDEDDPEEPVQALALFTAEKGNGLHFLEEGTHKFTLSDGRTFRFDPGVEHPIPEGVDIVMTHGPPLLPSQDYMLDINLEGNHYGCPMLYNAIRQARPKLHCFGHLHEGYGFGSLKPRAWEDGCTVLVNAAVMGHGEENNNKPWVVRLELDY</sequence>
<dbReference type="PANTHER" id="PTHR12905">
    <property type="entry name" value="METALLOPHOSPHOESTERASE"/>
    <property type="match status" value="1"/>
</dbReference>
<dbReference type="Gene3D" id="3.60.21.10">
    <property type="match status" value="2"/>
</dbReference>
<proteinExistence type="predicted"/>
<gene>
    <name evidence="2" type="ORF">B0H67DRAFT_636814</name>
</gene>
<dbReference type="InterPro" id="IPR029052">
    <property type="entry name" value="Metallo-depent_PP-like"/>
</dbReference>
<evidence type="ECO:0000313" key="3">
    <source>
        <dbReference type="Proteomes" id="UP001172102"/>
    </source>
</evidence>
<name>A0AA40A2V8_9PEZI</name>
<organism evidence="2 3">
    <name type="scientific">Lasiosphaeris hirsuta</name>
    <dbReference type="NCBI Taxonomy" id="260670"/>
    <lineage>
        <taxon>Eukaryota</taxon>
        <taxon>Fungi</taxon>
        <taxon>Dikarya</taxon>
        <taxon>Ascomycota</taxon>
        <taxon>Pezizomycotina</taxon>
        <taxon>Sordariomycetes</taxon>
        <taxon>Sordariomycetidae</taxon>
        <taxon>Sordariales</taxon>
        <taxon>Lasiosphaeriaceae</taxon>
        <taxon>Lasiosphaeris</taxon>
    </lineage>
</organism>
<protein>
    <submittedName>
        <fullName evidence="2">Metallo-dependent phosphatase-like protein</fullName>
    </submittedName>
</protein>
<evidence type="ECO:0000313" key="2">
    <source>
        <dbReference type="EMBL" id="KAK0708296.1"/>
    </source>
</evidence>
<reference evidence="2" key="1">
    <citation type="submission" date="2023-06" db="EMBL/GenBank/DDBJ databases">
        <title>Genome-scale phylogeny and comparative genomics of the fungal order Sordariales.</title>
        <authorList>
            <consortium name="Lawrence Berkeley National Laboratory"/>
            <person name="Hensen N."/>
            <person name="Bonometti L."/>
            <person name="Westerberg I."/>
            <person name="Brannstrom I.O."/>
            <person name="Guillou S."/>
            <person name="Cros-Aarteil S."/>
            <person name="Calhoun S."/>
            <person name="Haridas S."/>
            <person name="Kuo A."/>
            <person name="Mondo S."/>
            <person name="Pangilinan J."/>
            <person name="Riley R."/>
            <person name="Labutti K."/>
            <person name="Andreopoulos B."/>
            <person name="Lipzen A."/>
            <person name="Chen C."/>
            <person name="Yanf M."/>
            <person name="Daum C."/>
            <person name="Ng V."/>
            <person name="Clum A."/>
            <person name="Steindorff A."/>
            <person name="Ohm R."/>
            <person name="Martin F."/>
            <person name="Silar P."/>
            <person name="Natvig D."/>
            <person name="Lalanne C."/>
            <person name="Gautier V."/>
            <person name="Ament-Velasquez S.L."/>
            <person name="Kruys A."/>
            <person name="Hutchinson M.I."/>
            <person name="Powell A.J."/>
            <person name="Barry K."/>
            <person name="Miller A.N."/>
            <person name="Grigoriev I.V."/>
            <person name="Debuchy R."/>
            <person name="Gladieux P."/>
            <person name="Thoren M.H."/>
            <person name="Johannesson H."/>
        </authorList>
    </citation>
    <scope>NUCLEOTIDE SEQUENCE</scope>
    <source>
        <strain evidence="2">SMH4607-1</strain>
    </source>
</reference>
<evidence type="ECO:0000259" key="1">
    <source>
        <dbReference type="Pfam" id="PF00149"/>
    </source>
</evidence>
<dbReference type="Pfam" id="PF00149">
    <property type="entry name" value="Metallophos"/>
    <property type="match status" value="1"/>
</dbReference>
<dbReference type="SUPFAM" id="SSF56300">
    <property type="entry name" value="Metallo-dependent phosphatases"/>
    <property type="match status" value="1"/>
</dbReference>
<dbReference type="EMBL" id="JAUKUA010000006">
    <property type="protein sequence ID" value="KAK0708296.1"/>
    <property type="molecule type" value="Genomic_DNA"/>
</dbReference>
<feature type="domain" description="Calcineurin-like phosphoesterase" evidence="1">
    <location>
        <begin position="4"/>
        <end position="177"/>
    </location>
</feature>
<dbReference type="InterPro" id="IPR051693">
    <property type="entry name" value="UPF0046_metallophosphoest"/>
</dbReference>
<dbReference type="AlphaFoldDB" id="A0AA40A2V8"/>
<comment type="caution">
    <text evidence="2">The sequence shown here is derived from an EMBL/GenBank/DDBJ whole genome shotgun (WGS) entry which is preliminary data.</text>
</comment>
<dbReference type="CDD" id="cd07379">
    <property type="entry name" value="MPP_239FB"/>
    <property type="match status" value="1"/>
</dbReference>
<accession>A0AA40A2V8</accession>
<dbReference type="InterPro" id="IPR004843">
    <property type="entry name" value="Calcineurin-like_PHP"/>
</dbReference>
<dbReference type="Proteomes" id="UP001172102">
    <property type="component" value="Unassembled WGS sequence"/>
</dbReference>